<dbReference type="SUPFAM" id="SSF56935">
    <property type="entry name" value="Porins"/>
    <property type="match status" value="1"/>
</dbReference>
<proteinExistence type="predicted"/>
<evidence type="ECO:0000259" key="1">
    <source>
        <dbReference type="Pfam" id="PF14905"/>
    </source>
</evidence>
<comment type="caution">
    <text evidence="2">The sequence shown here is derived from an EMBL/GenBank/DDBJ whole genome shotgun (WGS) entry which is preliminary data.</text>
</comment>
<keyword evidence="3" id="KW-1185">Reference proteome</keyword>
<reference evidence="2 3" key="1">
    <citation type="submission" date="2023-07" db="EMBL/GenBank/DDBJ databases">
        <title>Functional and genomic diversity of the sorghum phyllosphere microbiome.</title>
        <authorList>
            <person name="Shade A."/>
        </authorList>
    </citation>
    <scope>NUCLEOTIDE SEQUENCE [LARGE SCALE GENOMIC DNA]</scope>
    <source>
        <strain evidence="2 3">SORGH_AS_1064</strain>
    </source>
</reference>
<dbReference type="InterPro" id="IPR041700">
    <property type="entry name" value="OMP_b-brl_3"/>
</dbReference>
<dbReference type="Pfam" id="PF14905">
    <property type="entry name" value="OMP_b-brl_3"/>
    <property type="match status" value="1"/>
</dbReference>
<protein>
    <recommendedName>
        <fullName evidence="1">Outer membrane protein beta-barrel domain-containing protein</fullName>
    </recommendedName>
</protein>
<name>A0ABU0TI29_9FLAO</name>
<evidence type="ECO:0000313" key="3">
    <source>
        <dbReference type="Proteomes" id="UP001225072"/>
    </source>
</evidence>
<dbReference type="Pfam" id="PF13620">
    <property type="entry name" value="CarboxypepD_reg"/>
    <property type="match status" value="1"/>
</dbReference>
<sequence length="869" mass="97893">MFQINVNKTTTLREKYYTIIILLLSQMIAGQMKVSAKVRDSDTHLPLEAVSIILTKKNDTLVVRKLTSDKSGHFVLTGVSAGRYQLHFKKQGYKELKSNIEIQSSGLDLPDVYLSLKETVIDEVKLKPISVKIHSDTLQYNATQYKTRPDARTEDLLRRLPGIFVDHDSNVLIRGKEVEQILVNGEAFFGDDKKRAIQMIPAKLIDNIQVYSSAKKENGQGSIQDETKITTINIITKKNKSLFGDVQAGAGLVKCHNLSGNISTLDKKANYSIVAQDDNAGLTGIGTHKMPSGNSPRTVQKRLAGINISYSKSPALRFYGSTEIDDTKSFSRESSRLQTQLPGNVIQYNSTETSSSLHNTSLRFNYTLNARIDSLTTLNVNTNILTGRTLTQQNSLSHIIQNQLPINTIHNTVSSKQRTGSGYLNAYISRKFRKKGRSISVGWYGGINHLQQNDTIRVFSMDNPASTQMNIGENRSTSVSVSANYTEPVHPYGSMTVSYSLSKAYNTNRRNIFQEYPGFSSVFLETKTTTLTQQAQTRYTYQRDRYEISGGLNLQQTELDTRSDHTTKSIQFSPDLSFTYKPNTVRSFILNYRNTITPPAGILLQPIIDNTNPLFIRYGNRDLKPSLTHFLDFSYNTVNSNSQPFLINLNAVLYQNEIVEQVTADTAGFQSTKPMNFSGNYLLSFNISKSAEIKQSEINMNFNTNVMYRYSGNVINGVENHTKISTIRETIAASKTFGESLDINFNFQPSLIISTNTLNASKTSFFTYTTGLDLSWSNEAWKLTGYGSHSYYGRFNTSRSRSFFMANLFIERKISKLRPLYLHLAYYNITNSKDYINRIISGNTLLDSAKEMMPSYLMLGVKWSILKNN</sequence>
<organism evidence="2 3">
    <name type="scientific">Chryseobacterium camelliae</name>
    <dbReference type="NCBI Taxonomy" id="1265445"/>
    <lineage>
        <taxon>Bacteria</taxon>
        <taxon>Pseudomonadati</taxon>
        <taxon>Bacteroidota</taxon>
        <taxon>Flavobacteriia</taxon>
        <taxon>Flavobacteriales</taxon>
        <taxon>Weeksellaceae</taxon>
        <taxon>Chryseobacterium group</taxon>
        <taxon>Chryseobacterium</taxon>
    </lineage>
</organism>
<dbReference type="Proteomes" id="UP001225072">
    <property type="component" value="Unassembled WGS sequence"/>
</dbReference>
<dbReference type="EMBL" id="JAUTAL010000001">
    <property type="protein sequence ID" value="MDQ1096709.1"/>
    <property type="molecule type" value="Genomic_DNA"/>
</dbReference>
<feature type="domain" description="Outer membrane protein beta-barrel" evidence="1">
    <location>
        <begin position="430"/>
        <end position="800"/>
    </location>
</feature>
<gene>
    <name evidence="2" type="ORF">QE404_001856</name>
</gene>
<accession>A0ABU0TI29</accession>
<dbReference type="SUPFAM" id="SSF49478">
    <property type="entry name" value="Cna protein B-type domain"/>
    <property type="match status" value="1"/>
</dbReference>
<evidence type="ECO:0000313" key="2">
    <source>
        <dbReference type="EMBL" id="MDQ1096709.1"/>
    </source>
</evidence>
<dbReference type="Gene3D" id="2.60.40.1120">
    <property type="entry name" value="Carboxypeptidase-like, regulatory domain"/>
    <property type="match status" value="1"/>
</dbReference>